<evidence type="ECO:0000259" key="2">
    <source>
        <dbReference type="Pfam" id="PF03184"/>
    </source>
</evidence>
<dbReference type="RefSeq" id="XP_059320195.1">
    <property type="nucleotide sequence ID" value="XM_059464212.1"/>
</dbReference>
<evidence type="ECO:0000313" key="4">
    <source>
        <dbReference type="Proteomes" id="UP000091956"/>
    </source>
</evidence>
<evidence type="ECO:0000256" key="1">
    <source>
        <dbReference type="SAM" id="MobiDB-lite"/>
    </source>
</evidence>
<accession>A0A2P6FGU3</accession>
<name>A0A2P6FGU3_9PEZI</name>
<feature type="compositionally biased region" description="Low complexity" evidence="1">
    <location>
        <begin position="370"/>
        <end position="393"/>
    </location>
</feature>
<feature type="region of interest" description="Disordered" evidence="1">
    <location>
        <begin position="367"/>
        <end position="405"/>
    </location>
</feature>
<dbReference type="InterPro" id="IPR004875">
    <property type="entry name" value="DDE_SF_endonuclease_dom"/>
</dbReference>
<proteinExistence type="predicted"/>
<protein>
    <recommendedName>
        <fullName evidence="2">DDE-1 domain-containing protein</fullName>
    </recommendedName>
</protein>
<dbReference type="Proteomes" id="UP000091956">
    <property type="component" value="Unassembled WGS sequence"/>
</dbReference>
<dbReference type="GeneID" id="84234311"/>
<dbReference type="Pfam" id="PF03184">
    <property type="entry name" value="DDE_1"/>
    <property type="match status" value="1"/>
</dbReference>
<organism evidence="3 4">
    <name type="scientific">Pseudogymnoascus verrucosus</name>
    <dbReference type="NCBI Taxonomy" id="342668"/>
    <lineage>
        <taxon>Eukaryota</taxon>
        <taxon>Fungi</taxon>
        <taxon>Dikarya</taxon>
        <taxon>Ascomycota</taxon>
        <taxon>Pezizomycotina</taxon>
        <taxon>Leotiomycetes</taxon>
        <taxon>Thelebolales</taxon>
        <taxon>Thelebolaceae</taxon>
        <taxon>Pseudogymnoascus</taxon>
    </lineage>
</organism>
<dbReference type="AlphaFoldDB" id="A0A2P6FGU3"/>
<dbReference type="EMBL" id="KV460216">
    <property type="protein sequence ID" value="PQM43864.1"/>
    <property type="molecule type" value="Genomic_DNA"/>
</dbReference>
<reference evidence="4" key="2">
    <citation type="journal article" date="2018" name="Nat. Commun.">
        <title>Extreme sensitivity to ultraviolet light in the fungal pathogen causing white-nose syndrome of bats.</title>
        <authorList>
            <person name="Palmer J.M."/>
            <person name="Drees K.P."/>
            <person name="Foster J.T."/>
            <person name="Lindner D.L."/>
        </authorList>
    </citation>
    <scope>NUCLEOTIDE SEQUENCE [LARGE SCALE GENOMIC DNA]</scope>
    <source>
        <strain evidence="4">UAMH 10579</strain>
    </source>
</reference>
<gene>
    <name evidence="3" type="ORF">VE01_10760</name>
</gene>
<feature type="compositionally biased region" description="Polar residues" evidence="1">
    <location>
        <begin position="394"/>
        <end position="405"/>
    </location>
</feature>
<feature type="domain" description="DDE-1" evidence="2">
    <location>
        <begin position="209"/>
        <end position="311"/>
    </location>
</feature>
<dbReference type="GO" id="GO:0003676">
    <property type="term" value="F:nucleic acid binding"/>
    <property type="evidence" value="ECO:0007669"/>
    <property type="project" value="InterPro"/>
</dbReference>
<dbReference type="STRING" id="342668.A0A2P6FGU3"/>
<keyword evidence="4" id="KW-1185">Reference proteome</keyword>
<evidence type="ECO:0000313" key="3">
    <source>
        <dbReference type="EMBL" id="PQM43864.1"/>
    </source>
</evidence>
<sequence>MAEPLEIDKAAAWLSQYGYSRGITYRDLSLKSGIHFTSLGHRNLGRQSTREAAYDRQYLTYEEEKVIATCLLSMAQRGHRPPRNFIRKIAHHVKRQRNSIEPVHQYQPEGDDVRMPGKNWSAAFYKRHPTLKNALKIAKNTKKCDQHIYDNIDAWINIISPKLDTLKALNKNTYHVITTGGILKFPAIIPEIVSEDTIRAYLDANKEGKVVTTIECSSMDGRFINPLIISPTDAERNQTLSHVLNCHHNQSRNGYLDRKITMKWFMNIFEPQTRAIANGRPRFLISDALTCYNTRELRVFCKQNRIHLCGPHSMVVQRLRFHTASSFEQLQISLREEYSREYCRSRDYEKAQFSLLYDRARQRAIDVHTQAQSQDQDSSEASIDSSASIFEDSPQTVGDTTQTAKDTPKTLELISLRQEIENDLKCEAFNESVKGRIQHLLDIAMAGAVI</sequence>
<reference evidence="3 4" key="1">
    <citation type="submission" date="2016-03" db="EMBL/GenBank/DDBJ databases">
        <title>Comparative genomics of Pseudogymnoascus destructans, the fungus causing white-nose syndrome of bats.</title>
        <authorList>
            <person name="Palmer J.M."/>
            <person name="Drees K.P."/>
            <person name="Foster J.T."/>
            <person name="Lindner D.L."/>
        </authorList>
    </citation>
    <scope>NUCLEOTIDE SEQUENCE [LARGE SCALE GENOMIC DNA]</scope>
    <source>
        <strain evidence="3 4">UAMH 10579</strain>
    </source>
</reference>